<organism evidence="1 2">
    <name type="scientific">Palaeococcus pacificus DY20341</name>
    <dbReference type="NCBI Taxonomy" id="1343739"/>
    <lineage>
        <taxon>Archaea</taxon>
        <taxon>Methanobacteriati</taxon>
        <taxon>Methanobacteriota</taxon>
        <taxon>Thermococci</taxon>
        <taxon>Thermococcales</taxon>
        <taxon>Thermococcaceae</taxon>
        <taxon>Palaeococcus</taxon>
    </lineage>
</organism>
<name>A0A075LU35_9EURY</name>
<dbReference type="HOGENOM" id="CLU_2243950_0_0_2"/>
<dbReference type="STRING" id="1343739.PAP_07470"/>
<evidence type="ECO:0000313" key="2">
    <source>
        <dbReference type="Proteomes" id="UP000027981"/>
    </source>
</evidence>
<protein>
    <submittedName>
        <fullName evidence="1">Uncharacterized protein</fullName>
    </submittedName>
</protein>
<evidence type="ECO:0000313" key="1">
    <source>
        <dbReference type="EMBL" id="AIF69884.1"/>
    </source>
</evidence>
<keyword evidence="2" id="KW-1185">Reference proteome</keyword>
<dbReference type="AlphaFoldDB" id="A0A075LU35"/>
<dbReference type="GeneID" id="24842599"/>
<gene>
    <name evidence="1" type="ORF">PAP_07470</name>
</gene>
<dbReference type="KEGG" id="ppac:PAP_07470"/>
<reference evidence="2" key="1">
    <citation type="submission" date="2013-06" db="EMBL/GenBank/DDBJ databases">
        <title>Complete Genome Sequence of Hyperthermophilic Palaeococcus pacificus DY20341T, Isolated from a Deep-Sea Hydrothermal Sediments.</title>
        <authorList>
            <person name="Zeng X."/>
            <person name="Shao Z."/>
        </authorList>
    </citation>
    <scope>NUCLEOTIDE SEQUENCE [LARGE SCALE GENOMIC DNA]</scope>
    <source>
        <strain evidence="2">DY20341</strain>
    </source>
</reference>
<dbReference type="OrthoDB" id="103643at2157"/>
<reference evidence="1 2" key="2">
    <citation type="journal article" date="2015" name="Genome Announc.">
        <title>Complete Genome Sequence of Hyperthermophilic Piezophilic Archaeon Palaeococcus pacificus DY20341T, Isolated from Deep-Sea Hydrothermal Sediments.</title>
        <authorList>
            <person name="Zeng X."/>
            <person name="Jebbar M."/>
            <person name="Shao Z."/>
        </authorList>
    </citation>
    <scope>NUCLEOTIDE SEQUENCE [LARGE SCALE GENOMIC DNA]</scope>
    <source>
        <strain evidence="1 2">DY20341</strain>
    </source>
</reference>
<dbReference type="eggNOG" id="arCOG07104">
    <property type="taxonomic scope" value="Archaea"/>
</dbReference>
<accession>A0A075LU35</accession>
<dbReference type="EMBL" id="CP006019">
    <property type="protein sequence ID" value="AIF69884.1"/>
    <property type="molecule type" value="Genomic_DNA"/>
</dbReference>
<proteinExistence type="predicted"/>
<dbReference type="Proteomes" id="UP000027981">
    <property type="component" value="Chromosome"/>
</dbReference>
<dbReference type="RefSeq" id="WP_048165393.1">
    <property type="nucleotide sequence ID" value="NZ_CP006019.1"/>
</dbReference>
<sequence length="104" mass="12224">METLIKSLRRERHRKEDLEFIRILLDTLISGDFERLAEDKELLFETIDEMYKILRDAMLNSKDENLLDAFEHIAVLRALINYPDLSPLKLLKDTKHAIDKALGD</sequence>